<keyword evidence="2" id="KW-1185">Reference proteome</keyword>
<sequence length="130" mass="14999">MISALTSTEAKRRTLSALISKLFDNTFRMFSLISMNGSMKLYEKSRSKVSTFFSAANFIHSVTFQGLPKSMQILSPCMEWHFSDFITCCKRLMKLSHSRIKTLHLVKSPTGSWRKRRVLRELSKSKSPEK</sequence>
<reference evidence="1 2" key="1">
    <citation type="journal article" date="2015" name="Sci. Rep.">
        <title>The power of single molecule real-time sequencing technology in the de novo assembly of a eukaryotic genome.</title>
        <authorList>
            <person name="Sakai H."/>
            <person name="Naito K."/>
            <person name="Ogiso-Tanaka E."/>
            <person name="Takahashi Y."/>
            <person name="Iseki K."/>
            <person name="Muto C."/>
            <person name="Satou K."/>
            <person name="Teruya K."/>
            <person name="Shiroma A."/>
            <person name="Shimoji M."/>
            <person name="Hirano T."/>
            <person name="Itoh T."/>
            <person name="Kaga A."/>
            <person name="Tomooka N."/>
        </authorList>
    </citation>
    <scope>NUCLEOTIDE SEQUENCE [LARGE SCALE GENOMIC DNA]</scope>
    <source>
        <strain evidence="2">cv. Shumari</strain>
    </source>
</reference>
<proteinExistence type="predicted"/>
<dbReference type="Proteomes" id="UP000291084">
    <property type="component" value="Chromosome 6"/>
</dbReference>
<evidence type="ECO:0000313" key="1">
    <source>
        <dbReference type="EMBL" id="BAT90586.1"/>
    </source>
</evidence>
<gene>
    <name evidence="1" type="primary">Vigan.06G185300</name>
    <name evidence="1" type="ORF">VIGAN_06185300</name>
</gene>
<dbReference type="EMBL" id="AP015039">
    <property type="protein sequence ID" value="BAT90586.1"/>
    <property type="molecule type" value="Genomic_DNA"/>
</dbReference>
<accession>A0A0S3SCS2</accession>
<organism evidence="1 2">
    <name type="scientific">Vigna angularis var. angularis</name>
    <dbReference type="NCBI Taxonomy" id="157739"/>
    <lineage>
        <taxon>Eukaryota</taxon>
        <taxon>Viridiplantae</taxon>
        <taxon>Streptophyta</taxon>
        <taxon>Embryophyta</taxon>
        <taxon>Tracheophyta</taxon>
        <taxon>Spermatophyta</taxon>
        <taxon>Magnoliopsida</taxon>
        <taxon>eudicotyledons</taxon>
        <taxon>Gunneridae</taxon>
        <taxon>Pentapetalae</taxon>
        <taxon>rosids</taxon>
        <taxon>fabids</taxon>
        <taxon>Fabales</taxon>
        <taxon>Fabaceae</taxon>
        <taxon>Papilionoideae</taxon>
        <taxon>50 kb inversion clade</taxon>
        <taxon>NPAAA clade</taxon>
        <taxon>indigoferoid/millettioid clade</taxon>
        <taxon>Phaseoleae</taxon>
        <taxon>Vigna</taxon>
    </lineage>
</organism>
<evidence type="ECO:0000313" key="2">
    <source>
        <dbReference type="Proteomes" id="UP000291084"/>
    </source>
</evidence>
<name>A0A0S3SCS2_PHAAN</name>
<dbReference type="AlphaFoldDB" id="A0A0S3SCS2"/>
<protein>
    <submittedName>
        <fullName evidence="1">Uncharacterized protein</fullName>
    </submittedName>
</protein>